<evidence type="ECO:0000256" key="11">
    <source>
        <dbReference type="ARBA" id="ARBA00023204"/>
    </source>
</evidence>
<accession>A0A6P7G9W6</accession>
<evidence type="ECO:0000256" key="2">
    <source>
        <dbReference type="ARBA" id="ARBA00019438"/>
    </source>
</evidence>
<evidence type="ECO:0000256" key="6">
    <source>
        <dbReference type="ARBA" id="ARBA00022737"/>
    </source>
</evidence>
<evidence type="ECO:0000313" key="17">
    <source>
        <dbReference type="Proteomes" id="UP001652700"/>
    </source>
</evidence>
<keyword evidence="13 15" id="KW-0131">Cell cycle</keyword>
<keyword evidence="5 15" id="KW-0053">Apoptosis</keyword>
<evidence type="ECO:0000256" key="14">
    <source>
        <dbReference type="ARBA" id="ARBA00025766"/>
    </source>
</evidence>
<dbReference type="OrthoDB" id="538811at2759"/>
<dbReference type="GO" id="GO:0070552">
    <property type="term" value="C:BRISC complex"/>
    <property type="evidence" value="ECO:0007669"/>
    <property type="project" value="UniProtKB-UniRule"/>
</dbReference>
<dbReference type="InterPro" id="IPR010358">
    <property type="entry name" value="BRE"/>
</dbReference>
<dbReference type="EnsemblMetazoa" id="XM_050650490.1">
    <property type="protein sequence ID" value="XP_050506447.1"/>
    <property type="gene ID" value="LOC126884533"/>
</dbReference>
<dbReference type="GO" id="GO:0007095">
    <property type="term" value="P:mitotic G2 DNA damage checkpoint signaling"/>
    <property type="evidence" value="ECO:0007669"/>
    <property type="project" value="UniProtKB-UniRule"/>
</dbReference>
<dbReference type="GO" id="GO:0010212">
    <property type="term" value="P:response to ionizing radiation"/>
    <property type="evidence" value="ECO:0007669"/>
    <property type="project" value="UniProtKB-UniRule"/>
</dbReference>
<evidence type="ECO:0000256" key="12">
    <source>
        <dbReference type="ARBA" id="ARBA00023242"/>
    </source>
</evidence>
<dbReference type="GO" id="GO:0006915">
    <property type="term" value="P:apoptotic process"/>
    <property type="evidence" value="ECO:0007669"/>
    <property type="project" value="UniProtKB-UniRule"/>
</dbReference>
<dbReference type="GO" id="GO:0006302">
    <property type="term" value="P:double-strand break repair"/>
    <property type="evidence" value="ECO:0007669"/>
    <property type="project" value="UniProtKB-UniRule"/>
</dbReference>
<name>A0A6P7G9W6_DIAVI</name>
<comment type="subunit">
    <text evidence="15">Component of the ARISC complex. Component of the BRCA1-A complex. Component of the BRISC complex. Binds polyubiquitin.</text>
</comment>
<reference evidence="18" key="1">
    <citation type="submission" date="2025-04" db="UniProtKB">
        <authorList>
            <consortium name="RefSeq"/>
        </authorList>
    </citation>
    <scope>IDENTIFICATION</scope>
    <source>
        <tissue evidence="18">Whole insect</tissue>
    </source>
</reference>
<dbReference type="Proteomes" id="UP001652700">
    <property type="component" value="Unplaced"/>
</dbReference>
<keyword evidence="3 15" id="KW-0963">Cytoplasm</keyword>
<comment type="domain">
    <text evidence="15">Contains 2 ubiquitin-conjugating enzyme family-like (UEV-like) regions. These regions lack the critical Cys residues required for ubiquitination but retain the ability to bind ubiquitin.</text>
</comment>
<protein>
    <recommendedName>
        <fullName evidence="2 15">BRISC and BRCA1-A complex member 2</fullName>
    </recommendedName>
</protein>
<dbReference type="RefSeq" id="XP_028143642.1">
    <property type="nucleotide sequence ID" value="XM_028287841.1"/>
</dbReference>
<evidence type="ECO:0000256" key="13">
    <source>
        <dbReference type="ARBA" id="ARBA00023306"/>
    </source>
</evidence>
<comment type="similarity">
    <text evidence="14 15">Belongs to the BABAM2 family.</text>
</comment>
<dbReference type="GO" id="GO:0045739">
    <property type="term" value="P:positive regulation of DNA repair"/>
    <property type="evidence" value="ECO:0007669"/>
    <property type="project" value="UniProtKB-UniRule"/>
</dbReference>
<keyword evidence="10 15" id="KW-0156">Chromatin regulator</keyword>
<keyword evidence="11 15" id="KW-0234">DNA repair</keyword>
<keyword evidence="12 15" id="KW-0539">Nucleus</keyword>
<keyword evidence="8 15" id="KW-0498">Mitosis</keyword>
<dbReference type="CDD" id="cd23665">
    <property type="entry name" value="BRE-like_insects"/>
    <property type="match status" value="1"/>
</dbReference>
<evidence type="ECO:0000256" key="5">
    <source>
        <dbReference type="ARBA" id="ARBA00022703"/>
    </source>
</evidence>
<dbReference type="GO" id="GO:0031593">
    <property type="term" value="F:polyubiquitin modification-dependent protein binding"/>
    <property type="evidence" value="ECO:0007669"/>
    <property type="project" value="UniProtKB-UniRule"/>
</dbReference>
<evidence type="ECO:0000256" key="7">
    <source>
        <dbReference type="ARBA" id="ARBA00022763"/>
    </source>
</evidence>
<dbReference type="AlphaFoldDB" id="A0A6P7G9W6"/>
<dbReference type="GO" id="GO:0005737">
    <property type="term" value="C:cytoplasm"/>
    <property type="evidence" value="ECO:0007669"/>
    <property type="project" value="UniProtKB-SubCell"/>
</dbReference>
<reference evidence="16" key="2">
    <citation type="submission" date="2025-05" db="UniProtKB">
        <authorList>
            <consortium name="EnsemblMetazoa"/>
        </authorList>
    </citation>
    <scope>IDENTIFICATION</scope>
</reference>
<evidence type="ECO:0000256" key="8">
    <source>
        <dbReference type="ARBA" id="ARBA00022776"/>
    </source>
</evidence>
<evidence type="ECO:0000256" key="15">
    <source>
        <dbReference type="RuleBase" id="RU368019"/>
    </source>
</evidence>
<evidence type="ECO:0000256" key="4">
    <source>
        <dbReference type="ARBA" id="ARBA00022618"/>
    </source>
</evidence>
<dbReference type="InParanoid" id="A0A6P7G9W6"/>
<comment type="function">
    <text evidence="15">May play a role in homeostasis or cellular differentiation in cells of neural, epithelial and germline origins. May also act as a death receptor-associated anti-apoptotic protein, which inhibits the mitochondrial apoptotic pathway.</text>
</comment>
<keyword evidence="4 15" id="KW-0132">Cell division</keyword>
<proteinExistence type="inferred from homology"/>
<dbReference type="GO" id="GO:0006325">
    <property type="term" value="P:chromatin organization"/>
    <property type="evidence" value="ECO:0007669"/>
    <property type="project" value="UniProtKB-UniRule"/>
</dbReference>
<dbReference type="GO" id="GO:0051301">
    <property type="term" value="P:cell division"/>
    <property type="evidence" value="ECO:0007669"/>
    <property type="project" value="UniProtKB-UniRule"/>
</dbReference>
<organism evidence="18">
    <name type="scientific">Diabrotica virgifera virgifera</name>
    <name type="common">western corn rootworm</name>
    <dbReference type="NCBI Taxonomy" id="50390"/>
    <lineage>
        <taxon>Eukaryota</taxon>
        <taxon>Metazoa</taxon>
        <taxon>Ecdysozoa</taxon>
        <taxon>Arthropoda</taxon>
        <taxon>Hexapoda</taxon>
        <taxon>Insecta</taxon>
        <taxon>Pterygota</taxon>
        <taxon>Neoptera</taxon>
        <taxon>Endopterygota</taxon>
        <taxon>Coleoptera</taxon>
        <taxon>Polyphaga</taxon>
        <taxon>Cucujiformia</taxon>
        <taxon>Chrysomeloidea</taxon>
        <taxon>Chrysomelidae</taxon>
        <taxon>Galerucinae</taxon>
        <taxon>Diabroticina</taxon>
        <taxon>Diabroticites</taxon>
        <taxon>Diabrotica</taxon>
    </lineage>
</organism>
<dbReference type="GO" id="GO:0070531">
    <property type="term" value="C:BRCA1-A complex"/>
    <property type="evidence" value="ECO:0007669"/>
    <property type="project" value="UniProtKB-UniRule"/>
</dbReference>
<evidence type="ECO:0000313" key="16">
    <source>
        <dbReference type="EnsemblMetazoa" id="XP_050506447.1"/>
    </source>
</evidence>
<keyword evidence="9 15" id="KW-0833">Ubl conjugation pathway</keyword>
<keyword evidence="7 15" id="KW-0227">DNA damage</keyword>
<dbReference type="PANTHER" id="PTHR15189:SF7">
    <property type="entry name" value="BRISC AND BRCA1-A COMPLEX MEMBER 2"/>
    <property type="match status" value="1"/>
</dbReference>
<evidence type="ECO:0000256" key="9">
    <source>
        <dbReference type="ARBA" id="ARBA00022786"/>
    </source>
</evidence>
<keyword evidence="6" id="KW-0677">Repeat</keyword>
<comment type="subcellular location">
    <subcellularLocation>
        <location evidence="15">Cytoplasm</location>
    </subcellularLocation>
    <subcellularLocation>
        <location evidence="1 15">Nucleus</location>
    </subcellularLocation>
    <text evidence="15">Localizes at sites of DNA damage at double-strand breaks (DSBs).</text>
</comment>
<sequence>MSEILNNTDNILSTFPACLRKNIEELCLRSTVGFLPINLNDITINQVRNNVEENALNNYHFILKVPYAGKRLRWEVIFDPEDFYFAPDFIFNDEEFLSYPDIDTLSEVVPSWTNWNLKNPKALAQILNEFLTLYKKHQIEKLHLDNIYSRYSEEFKILTKGTEGISPQDIEVSVDGNTLHFLICLKVDCSSLPEYVQPIIYKGSNLLDHVLYNQGDDFAHLVTIAKLDGSRSTHSIQLSPRLEQVLGGFRFNNTDFKKDSSLSDVVSLVSKTLDTRLQQVADHFKLKKIFITNLAAACFRSIIEYDVLTYNKAVFLYNLDDYNCLVTVTIGQKYPIEKPTVVLSSVYCPESKACSTTLTKYPYNPTLKPEVNVEHLIEFLHDAVLMFKNHRH</sequence>
<evidence type="ECO:0000256" key="1">
    <source>
        <dbReference type="ARBA" id="ARBA00004123"/>
    </source>
</evidence>
<gene>
    <name evidence="18" type="primary">LOC114337419</name>
</gene>
<dbReference type="PANTHER" id="PTHR15189">
    <property type="entry name" value="BRISC AND BRCA1-A COMPLEX MEMBER 2"/>
    <property type="match status" value="1"/>
</dbReference>
<evidence type="ECO:0000256" key="3">
    <source>
        <dbReference type="ARBA" id="ARBA00022490"/>
    </source>
</evidence>
<evidence type="ECO:0000313" key="18">
    <source>
        <dbReference type="RefSeq" id="XP_028143642.1"/>
    </source>
</evidence>
<evidence type="ECO:0000256" key="10">
    <source>
        <dbReference type="ARBA" id="ARBA00022853"/>
    </source>
</evidence>
<dbReference type="Pfam" id="PF06113">
    <property type="entry name" value="BRE"/>
    <property type="match status" value="1"/>
</dbReference>
<keyword evidence="17" id="KW-1185">Reference proteome</keyword>